<reference evidence="1" key="1">
    <citation type="submission" date="2022-05" db="EMBL/GenBank/DDBJ databases">
        <title>Chromosome-level genome of Chaenocephalus aceratus.</title>
        <authorList>
            <person name="Park H."/>
        </authorList>
    </citation>
    <scope>NUCLEOTIDE SEQUENCE</scope>
    <source>
        <strain evidence="1">KU_202001</strain>
    </source>
</reference>
<name>A0ACB9XQP4_CHAAC</name>
<comment type="caution">
    <text evidence="1">The sequence shown here is derived from an EMBL/GenBank/DDBJ whole genome shotgun (WGS) entry which is preliminary data.</text>
</comment>
<gene>
    <name evidence="1" type="ORF">KUCAC02_023227</name>
</gene>
<accession>A0ACB9XQP4</accession>
<organism evidence="1 2">
    <name type="scientific">Chaenocephalus aceratus</name>
    <name type="common">Blackfin icefish</name>
    <name type="synonym">Chaenichthys aceratus</name>
    <dbReference type="NCBI Taxonomy" id="36190"/>
    <lineage>
        <taxon>Eukaryota</taxon>
        <taxon>Metazoa</taxon>
        <taxon>Chordata</taxon>
        <taxon>Craniata</taxon>
        <taxon>Vertebrata</taxon>
        <taxon>Euteleostomi</taxon>
        <taxon>Actinopterygii</taxon>
        <taxon>Neopterygii</taxon>
        <taxon>Teleostei</taxon>
        <taxon>Neoteleostei</taxon>
        <taxon>Acanthomorphata</taxon>
        <taxon>Eupercaria</taxon>
        <taxon>Perciformes</taxon>
        <taxon>Notothenioidei</taxon>
        <taxon>Channichthyidae</taxon>
        <taxon>Chaenocephalus</taxon>
    </lineage>
</organism>
<sequence length="122" mass="13938">MCVEQQLTASGNSQSTSSCVPHLYRSKQLTTILSRLGHSETYDFSMELETAMAKAFDEMSTNLTPQIITGEGNTVFHSEWDNLKQNHHQRPWFRCGKQRRGNHDSRSEGEPCEYQEKDPSSL</sequence>
<evidence type="ECO:0000313" key="2">
    <source>
        <dbReference type="Proteomes" id="UP001057452"/>
    </source>
</evidence>
<keyword evidence="2" id="KW-1185">Reference proteome</keyword>
<evidence type="ECO:0000313" key="1">
    <source>
        <dbReference type="EMBL" id="KAI4829166.1"/>
    </source>
</evidence>
<dbReference type="EMBL" id="CM043788">
    <property type="protein sequence ID" value="KAI4829166.1"/>
    <property type="molecule type" value="Genomic_DNA"/>
</dbReference>
<proteinExistence type="predicted"/>
<dbReference type="Proteomes" id="UP001057452">
    <property type="component" value="Chromosome 4"/>
</dbReference>
<protein>
    <submittedName>
        <fullName evidence="1">Uncharacterized protein</fullName>
    </submittedName>
</protein>